<gene>
    <name evidence="1" type="ORF">EKO23_08130</name>
</gene>
<evidence type="ECO:0000313" key="2">
    <source>
        <dbReference type="Proteomes" id="UP000295198"/>
    </source>
</evidence>
<name>A0A4Q4ZGN9_9ACTN</name>
<dbReference type="PANTHER" id="PTHR38436:SF1">
    <property type="entry name" value="ESTER CYCLASE"/>
    <property type="match status" value="1"/>
</dbReference>
<dbReference type="EMBL" id="SDKM01000009">
    <property type="protein sequence ID" value="RYP86925.1"/>
    <property type="molecule type" value="Genomic_DNA"/>
</dbReference>
<evidence type="ECO:0000313" key="1">
    <source>
        <dbReference type="EMBL" id="RYP86925.1"/>
    </source>
</evidence>
<organism evidence="1 2">
    <name type="scientific">Nocardioides guangzhouensis</name>
    <dbReference type="NCBI Taxonomy" id="2497878"/>
    <lineage>
        <taxon>Bacteria</taxon>
        <taxon>Bacillati</taxon>
        <taxon>Actinomycetota</taxon>
        <taxon>Actinomycetes</taxon>
        <taxon>Propionibacteriales</taxon>
        <taxon>Nocardioidaceae</taxon>
        <taxon>Nocardioides</taxon>
    </lineage>
</organism>
<sequence>MSDYKALVQEMFRAIAAGGDVDAAVDRYLAEDFVEHEEIPGMDNTRDTPRQLFTMMQTAISDFHVDVHDLIQEGDKVVARVSFVGTHTDEFMGIPARGNPVSINAIDVLQFRGDQCVAHWGVMDMADALAQMGAGPPA</sequence>
<dbReference type="RefSeq" id="WP_134716029.1">
    <property type="nucleotide sequence ID" value="NZ_SDKM01000009.1"/>
</dbReference>
<dbReference type="InterPro" id="IPR009959">
    <property type="entry name" value="Cyclase_SnoaL-like"/>
</dbReference>
<evidence type="ECO:0008006" key="3">
    <source>
        <dbReference type="Google" id="ProtNLM"/>
    </source>
</evidence>
<accession>A0A4Q4ZGN9</accession>
<dbReference type="InterPro" id="IPR032710">
    <property type="entry name" value="NTF2-like_dom_sf"/>
</dbReference>
<reference evidence="1 2" key="1">
    <citation type="submission" date="2019-01" db="EMBL/GenBank/DDBJ databases">
        <title>Nocardioides guangzhouensis sp. nov., an actinobacterium isolated from soil.</title>
        <authorList>
            <person name="Fu Y."/>
            <person name="Cai Y."/>
            <person name="Lin Z."/>
            <person name="Chen P."/>
        </authorList>
    </citation>
    <scope>NUCLEOTIDE SEQUENCE [LARGE SCALE GENOMIC DNA]</scope>
    <source>
        <strain evidence="1 2">130</strain>
    </source>
</reference>
<dbReference type="Proteomes" id="UP000295198">
    <property type="component" value="Unassembled WGS sequence"/>
</dbReference>
<dbReference type="GO" id="GO:0030638">
    <property type="term" value="P:polyketide metabolic process"/>
    <property type="evidence" value="ECO:0007669"/>
    <property type="project" value="InterPro"/>
</dbReference>
<dbReference type="Gene3D" id="3.10.450.50">
    <property type="match status" value="1"/>
</dbReference>
<proteinExistence type="predicted"/>
<protein>
    <recommendedName>
        <fullName evidence="3">Ester cyclase</fullName>
    </recommendedName>
</protein>
<keyword evidence="2" id="KW-1185">Reference proteome</keyword>
<dbReference type="OrthoDB" id="3624661at2"/>
<dbReference type="Pfam" id="PF07366">
    <property type="entry name" value="SnoaL"/>
    <property type="match status" value="1"/>
</dbReference>
<dbReference type="SUPFAM" id="SSF54427">
    <property type="entry name" value="NTF2-like"/>
    <property type="match status" value="1"/>
</dbReference>
<comment type="caution">
    <text evidence="1">The sequence shown here is derived from an EMBL/GenBank/DDBJ whole genome shotgun (WGS) entry which is preliminary data.</text>
</comment>
<dbReference type="AlphaFoldDB" id="A0A4Q4ZGN9"/>
<dbReference type="PANTHER" id="PTHR38436">
    <property type="entry name" value="POLYKETIDE CYCLASE SNOAL-LIKE DOMAIN"/>
    <property type="match status" value="1"/>
</dbReference>